<keyword evidence="1" id="KW-0732">Signal</keyword>
<dbReference type="EMBL" id="QJKC01000006">
    <property type="protein sequence ID" value="PXX48635.1"/>
    <property type="molecule type" value="Genomic_DNA"/>
</dbReference>
<gene>
    <name evidence="2" type="ORF">DFR38_1065</name>
</gene>
<reference evidence="2 3" key="1">
    <citation type="submission" date="2018-05" db="EMBL/GenBank/DDBJ databases">
        <title>Genomic Encyclopedia of Type Strains, Phase IV (KMG-IV): sequencing the most valuable type-strain genomes for metagenomic binning, comparative biology and taxonomic classification.</title>
        <authorList>
            <person name="Goeker M."/>
        </authorList>
    </citation>
    <scope>NUCLEOTIDE SEQUENCE [LARGE SCALE GENOMIC DNA]</scope>
    <source>
        <strain evidence="2 3">DSM 25134</strain>
    </source>
</reference>
<feature type="chain" id="PRO_5016308976" description="PDZ domain-containing protein" evidence="1">
    <location>
        <begin position="23"/>
        <end position="450"/>
    </location>
</feature>
<dbReference type="PROSITE" id="PS51257">
    <property type="entry name" value="PROKAR_LIPOPROTEIN"/>
    <property type="match status" value="1"/>
</dbReference>
<protein>
    <recommendedName>
        <fullName evidence="4">PDZ domain-containing protein</fullName>
    </recommendedName>
</protein>
<proteinExistence type="predicted"/>
<name>A0A318JGM4_9NEIS</name>
<comment type="caution">
    <text evidence="2">The sequence shown here is derived from an EMBL/GenBank/DDBJ whole genome shotgun (WGS) entry which is preliminary data.</text>
</comment>
<keyword evidence="3" id="KW-1185">Reference proteome</keyword>
<dbReference type="AlphaFoldDB" id="A0A318JGM4"/>
<organism evidence="2 3">
    <name type="scientific">Aquitalea magnusonii</name>
    <dbReference type="NCBI Taxonomy" id="332411"/>
    <lineage>
        <taxon>Bacteria</taxon>
        <taxon>Pseudomonadati</taxon>
        <taxon>Pseudomonadota</taxon>
        <taxon>Betaproteobacteria</taxon>
        <taxon>Neisseriales</taxon>
        <taxon>Chromobacteriaceae</taxon>
        <taxon>Aquitalea</taxon>
    </lineage>
</organism>
<evidence type="ECO:0000256" key="1">
    <source>
        <dbReference type="SAM" id="SignalP"/>
    </source>
</evidence>
<evidence type="ECO:0000313" key="3">
    <source>
        <dbReference type="Proteomes" id="UP000248395"/>
    </source>
</evidence>
<dbReference type="OrthoDB" id="8879389at2"/>
<feature type="signal peptide" evidence="1">
    <location>
        <begin position="1"/>
        <end position="22"/>
    </location>
</feature>
<evidence type="ECO:0008006" key="4">
    <source>
        <dbReference type="Google" id="ProtNLM"/>
    </source>
</evidence>
<evidence type="ECO:0000313" key="2">
    <source>
        <dbReference type="EMBL" id="PXX48635.1"/>
    </source>
</evidence>
<dbReference type="RefSeq" id="WP_059284807.1">
    <property type="nucleotide sequence ID" value="NZ_LNQU01000008.1"/>
</dbReference>
<dbReference type="Proteomes" id="UP000248395">
    <property type="component" value="Unassembled WGS sequence"/>
</dbReference>
<accession>A0A318JGM4</accession>
<sequence>MKYLSLASLCSTILLAACSSTAYTVDDGRKVNQQLLTNIKLYGQGERVLRPAIVRSATMNDQQCAKRWELPFSVASSYLVEDKTDRVAWVRGLNVDERLTVVGAAPASGLAIGDKLTQLDGYHTDDSEKMLKKLEALREDGSAFPVVTDKGKTITINPVQVCRGLIRLAPPTAPYSQSFHWEKIVYPLEIFNPALTEDEALWMVVWGQGVSEEGGTRMKSYAAARWVIDKTITVASLAMSGGAIYQAGKAASTQIMAQASSAAAQAATNEIAKQAATEAAKQAAEAAAKAYLEKTAAEISKKVATQTASTVAESYIAREGFAVDLMDRVAATSFDDADAWAYTRMSQLHADQMSGASLHYKLFSHNYLHNPFILDKSRLDSLNSFVKSKNGEAELKSVISGGQKDNIPLLVGDMPEANPVKTYEDTMLPAATTLPADATHALLEMPDAGK</sequence>